<gene>
    <name evidence="6" type="ORF">PIBRA_LOCUS8539</name>
</gene>
<comment type="caution">
    <text evidence="6">The sequence shown here is derived from an EMBL/GenBank/DDBJ whole genome shotgun (WGS) entry which is preliminary data.</text>
</comment>
<keyword evidence="3" id="KW-0539">Nucleus</keyword>
<evidence type="ECO:0000313" key="7">
    <source>
        <dbReference type="Proteomes" id="UP001152562"/>
    </source>
</evidence>
<evidence type="ECO:0000256" key="4">
    <source>
        <dbReference type="SAM" id="MobiDB-lite"/>
    </source>
</evidence>
<dbReference type="InterPro" id="IPR002775">
    <property type="entry name" value="DNA/RNA-bd_Alba-like"/>
</dbReference>
<dbReference type="GO" id="GO:0005634">
    <property type="term" value="C:nucleus"/>
    <property type="evidence" value="ECO:0007669"/>
    <property type="project" value="UniProtKB-SubCell"/>
</dbReference>
<evidence type="ECO:0000259" key="5">
    <source>
        <dbReference type="Pfam" id="PF01918"/>
    </source>
</evidence>
<evidence type="ECO:0000256" key="3">
    <source>
        <dbReference type="ARBA" id="ARBA00023242"/>
    </source>
</evidence>
<dbReference type="InterPro" id="IPR051958">
    <property type="entry name" value="Alba-like_NAB"/>
</dbReference>
<dbReference type="PANTHER" id="PTHR13516:SF4">
    <property type="entry name" value="FI09323P"/>
    <property type="match status" value="1"/>
</dbReference>
<comment type="subcellular location">
    <subcellularLocation>
        <location evidence="1">Nucleus</location>
    </subcellularLocation>
</comment>
<keyword evidence="7" id="KW-1185">Reference proteome</keyword>
<dbReference type="SUPFAM" id="SSF82704">
    <property type="entry name" value="AlbA-like"/>
    <property type="match status" value="1"/>
</dbReference>
<feature type="compositionally biased region" description="Basic residues" evidence="4">
    <location>
        <begin position="193"/>
        <end position="203"/>
    </location>
</feature>
<dbReference type="Proteomes" id="UP001152562">
    <property type="component" value="Unassembled WGS sequence"/>
</dbReference>
<evidence type="ECO:0000256" key="1">
    <source>
        <dbReference type="ARBA" id="ARBA00004123"/>
    </source>
</evidence>
<sequence>MLYFTNSQKFHKKISGCNSRHIYQSQLALSLFQSKMENYSKGKNVEEPMERDKIPITNLPVDFLWMQVKGGSKMTNLLSHASGILEDKTTTTVVWSGAGVAISKVISCAEILKRKFSLKYQVTKLTFKSVEEYWEPKLDGLETIVVKRQIPVIHILLSSQEIEDTQQLGYQTLHGKTFWETNKSFIKQTQAQKPKKPFKHKTNISKTKITDN</sequence>
<proteinExistence type="inferred from homology"/>
<dbReference type="GO" id="GO:0000172">
    <property type="term" value="C:ribonuclease MRP complex"/>
    <property type="evidence" value="ECO:0007669"/>
    <property type="project" value="TreeGrafter"/>
</dbReference>
<dbReference type="InterPro" id="IPR036882">
    <property type="entry name" value="Alba-like_dom_sf"/>
</dbReference>
<dbReference type="Gene3D" id="3.30.110.20">
    <property type="entry name" value="Alba-like domain"/>
    <property type="match status" value="1"/>
</dbReference>
<evidence type="ECO:0000313" key="6">
    <source>
        <dbReference type="EMBL" id="CAH4032113.1"/>
    </source>
</evidence>
<dbReference type="AlphaFoldDB" id="A0A9P0XDF4"/>
<name>A0A9P0XDF4_PIEBR</name>
<organism evidence="6 7">
    <name type="scientific">Pieris brassicae</name>
    <name type="common">White butterfly</name>
    <name type="synonym">Large white butterfly</name>
    <dbReference type="NCBI Taxonomy" id="7116"/>
    <lineage>
        <taxon>Eukaryota</taxon>
        <taxon>Metazoa</taxon>
        <taxon>Ecdysozoa</taxon>
        <taxon>Arthropoda</taxon>
        <taxon>Hexapoda</taxon>
        <taxon>Insecta</taxon>
        <taxon>Pterygota</taxon>
        <taxon>Neoptera</taxon>
        <taxon>Endopterygota</taxon>
        <taxon>Lepidoptera</taxon>
        <taxon>Glossata</taxon>
        <taxon>Ditrysia</taxon>
        <taxon>Papilionoidea</taxon>
        <taxon>Pieridae</taxon>
        <taxon>Pierinae</taxon>
        <taxon>Pieris</taxon>
    </lineage>
</organism>
<dbReference type="GO" id="GO:0003723">
    <property type="term" value="F:RNA binding"/>
    <property type="evidence" value="ECO:0007669"/>
    <property type="project" value="TreeGrafter"/>
</dbReference>
<dbReference type="PANTHER" id="PTHR13516">
    <property type="entry name" value="RIBONUCLEASE P SUBUNIT P25"/>
    <property type="match status" value="1"/>
</dbReference>
<comment type="similarity">
    <text evidence="2">Belongs to the histone-like Alba family.</text>
</comment>
<dbReference type="Pfam" id="PF01918">
    <property type="entry name" value="Alba"/>
    <property type="match status" value="1"/>
</dbReference>
<dbReference type="GO" id="GO:0001682">
    <property type="term" value="P:tRNA 5'-leader removal"/>
    <property type="evidence" value="ECO:0007669"/>
    <property type="project" value="TreeGrafter"/>
</dbReference>
<protein>
    <recommendedName>
        <fullName evidence="5">DNA/RNA-binding protein Alba-like domain-containing protein</fullName>
    </recommendedName>
</protein>
<feature type="region of interest" description="Disordered" evidence="4">
    <location>
        <begin position="190"/>
        <end position="212"/>
    </location>
</feature>
<accession>A0A9P0XDF4</accession>
<dbReference type="EMBL" id="CALOZG010000027">
    <property type="protein sequence ID" value="CAH4032113.1"/>
    <property type="molecule type" value="Genomic_DNA"/>
</dbReference>
<evidence type="ECO:0000256" key="2">
    <source>
        <dbReference type="ARBA" id="ARBA00008018"/>
    </source>
</evidence>
<reference evidence="6" key="1">
    <citation type="submission" date="2022-05" db="EMBL/GenBank/DDBJ databases">
        <authorList>
            <person name="Okamura Y."/>
        </authorList>
    </citation>
    <scope>NUCLEOTIDE SEQUENCE</scope>
</reference>
<feature type="domain" description="DNA/RNA-binding protein Alba-like" evidence="5">
    <location>
        <begin position="65"/>
        <end position="128"/>
    </location>
</feature>